<keyword evidence="3" id="KW-1185">Reference proteome</keyword>
<dbReference type="InParanoid" id="A8N470"/>
<evidence type="ECO:0000313" key="3">
    <source>
        <dbReference type="Proteomes" id="UP000001861"/>
    </source>
</evidence>
<evidence type="ECO:0000256" key="1">
    <source>
        <dbReference type="SAM" id="MobiDB-lite"/>
    </source>
</evidence>
<feature type="region of interest" description="Disordered" evidence="1">
    <location>
        <begin position="1"/>
        <end position="48"/>
    </location>
</feature>
<dbReference type="Proteomes" id="UP000001861">
    <property type="component" value="Unassembled WGS sequence"/>
</dbReference>
<organism evidence="2 3">
    <name type="scientific">Coprinopsis cinerea (strain Okayama-7 / 130 / ATCC MYA-4618 / FGSC 9003)</name>
    <name type="common">Inky cap fungus</name>
    <name type="synonym">Hormographiella aspergillata</name>
    <dbReference type="NCBI Taxonomy" id="240176"/>
    <lineage>
        <taxon>Eukaryota</taxon>
        <taxon>Fungi</taxon>
        <taxon>Dikarya</taxon>
        <taxon>Basidiomycota</taxon>
        <taxon>Agaricomycotina</taxon>
        <taxon>Agaricomycetes</taxon>
        <taxon>Agaricomycetidae</taxon>
        <taxon>Agaricales</taxon>
        <taxon>Agaricineae</taxon>
        <taxon>Psathyrellaceae</taxon>
        <taxon>Coprinopsis</taxon>
    </lineage>
</organism>
<dbReference type="PANTHER" id="PTHR40462:SF1">
    <property type="entry name" value="EXPRESSED PROTEIN"/>
    <property type="match status" value="1"/>
</dbReference>
<protein>
    <submittedName>
        <fullName evidence="2">Uncharacterized protein</fullName>
    </submittedName>
</protein>
<feature type="compositionally biased region" description="Polar residues" evidence="1">
    <location>
        <begin position="7"/>
        <end position="26"/>
    </location>
</feature>
<dbReference type="eggNOG" id="ENOG502S9RM">
    <property type="taxonomic scope" value="Eukaryota"/>
</dbReference>
<dbReference type="PANTHER" id="PTHR40462">
    <property type="entry name" value="CHROMOSOME 1, WHOLE GENOME SHOTGUN SEQUENCE"/>
    <property type="match status" value="1"/>
</dbReference>
<name>A8N470_COPC7</name>
<gene>
    <name evidence="2" type="ORF">CC1G_08820</name>
</gene>
<dbReference type="VEuPathDB" id="FungiDB:CC1G_08820"/>
<dbReference type="EMBL" id="AACS02000001">
    <property type="protein sequence ID" value="EAU92197.1"/>
    <property type="molecule type" value="Genomic_DNA"/>
</dbReference>
<accession>A8N470</accession>
<proteinExistence type="predicted"/>
<reference evidence="2 3" key="1">
    <citation type="journal article" date="2010" name="Proc. Natl. Acad. Sci. U.S.A.">
        <title>Insights into evolution of multicellular fungi from the assembled chromosomes of the mushroom Coprinopsis cinerea (Coprinus cinereus).</title>
        <authorList>
            <person name="Stajich J.E."/>
            <person name="Wilke S.K."/>
            <person name="Ahren D."/>
            <person name="Au C.H."/>
            <person name="Birren B.W."/>
            <person name="Borodovsky M."/>
            <person name="Burns C."/>
            <person name="Canback B."/>
            <person name="Casselton L.A."/>
            <person name="Cheng C.K."/>
            <person name="Deng J."/>
            <person name="Dietrich F.S."/>
            <person name="Fargo D.C."/>
            <person name="Farman M.L."/>
            <person name="Gathman A.C."/>
            <person name="Goldberg J."/>
            <person name="Guigo R."/>
            <person name="Hoegger P.J."/>
            <person name="Hooker J.B."/>
            <person name="Huggins A."/>
            <person name="James T.Y."/>
            <person name="Kamada T."/>
            <person name="Kilaru S."/>
            <person name="Kodira C."/>
            <person name="Kues U."/>
            <person name="Kupfer D."/>
            <person name="Kwan H.S."/>
            <person name="Lomsadze A."/>
            <person name="Li W."/>
            <person name="Lilly W.W."/>
            <person name="Ma L.J."/>
            <person name="Mackey A.J."/>
            <person name="Manning G."/>
            <person name="Martin F."/>
            <person name="Muraguchi H."/>
            <person name="Natvig D.O."/>
            <person name="Palmerini H."/>
            <person name="Ramesh M.A."/>
            <person name="Rehmeyer C.J."/>
            <person name="Roe B.A."/>
            <person name="Shenoy N."/>
            <person name="Stanke M."/>
            <person name="Ter-Hovhannisyan V."/>
            <person name="Tunlid A."/>
            <person name="Velagapudi R."/>
            <person name="Vision T.J."/>
            <person name="Zeng Q."/>
            <person name="Zolan M.E."/>
            <person name="Pukkila P.J."/>
        </authorList>
    </citation>
    <scope>NUCLEOTIDE SEQUENCE [LARGE SCALE GENOMIC DNA]</scope>
    <source>
        <strain evidence="3">Okayama-7 / 130 / ATCC MYA-4618 / FGSC 9003</strain>
    </source>
</reference>
<dbReference type="GeneID" id="6006098"/>
<feature type="compositionally biased region" description="Basic and acidic residues" evidence="1">
    <location>
        <begin position="39"/>
        <end position="48"/>
    </location>
</feature>
<dbReference type="AlphaFoldDB" id="A8N470"/>
<dbReference type="OMA" id="RGQYKNT"/>
<dbReference type="RefSeq" id="XP_001829665.1">
    <property type="nucleotide sequence ID" value="XM_001829613.1"/>
</dbReference>
<dbReference type="KEGG" id="cci:CC1G_08820"/>
<sequence length="93" mass="9915">MDFLKSNLASGGSNKAQPSAQQSSGGFMSRVNEAAGGGRKAEQNEDFVDKGVDFVQEKFLGQGPQDNESAFEQMKDKQIADAIRRQGGFGGVK</sequence>
<comment type="caution">
    <text evidence="2">The sequence shown here is derived from an EMBL/GenBank/DDBJ whole genome shotgun (WGS) entry which is preliminary data.</text>
</comment>
<dbReference type="OrthoDB" id="3050608at2759"/>
<evidence type="ECO:0000313" key="2">
    <source>
        <dbReference type="EMBL" id="EAU92197.1"/>
    </source>
</evidence>